<proteinExistence type="predicted"/>
<dbReference type="Proteomes" id="UP000054928">
    <property type="component" value="Unassembled WGS sequence"/>
</dbReference>
<dbReference type="GeneID" id="36399335"/>
<keyword evidence="2" id="KW-1185">Reference proteome</keyword>
<evidence type="ECO:0000313" key="2">
    <source>
        <dbReference type="Proteomes" id="UP000054928"/>
    </source>
</evidence>
<protein>
    <submittedName>
        <fullName evidence="1">Uncharacterized protein</fullName>
    </submittedName>
</protein>
<dbReference type="AlphaFoldDB" id="A0A0P1B0D4"/>
<accession>A0A0P1B0D4</accession>
<dbReference type="EMBL" id="CCYD01002532">
    <property type="protein sequence ID" value="CEG47404.1"/>
    <property type="molecule type" value="Genomic_DNA"/>
</dbReference>
<evidence type="ECO:0000313" key="1">
    <source>
        <dbReference type="EMBL" id="CEG47404.1"/>
    </source>
</evidence>
<dbReference type="RefSeq" id="XP_024583773.1">
    <property type="nucleotide sequence ID" value="XM_024718367.1"/>
</dbReference>
<organism evidence="1 2">
    <name type="scientific">Plasmopara halstedii</name>
    <name type="common">Downy mildew of sunflower</name>
    <dbReference type="NCBI Taxonomy" id="4781"/>
    <lineage>
        <taxon>Eukaryota</taxon>
        <taxon>Sar</taxon>
        <taxon>Stramenopiles</taxon>
        <taxon>Oomycota</taxon>
        <taxon>Peronosporomycetes</taxon>
        <taxon>Peronosporales</taxon>
        <taxon>Peronosporaceae</taxon>
        <taxon>Plasmopara</taxon>
    </lineage>
</organism>
<reference evidence="2" key="1">
    <citation type="submission" date="2014-09" db="EMBL/GenBank/DDBJ databases">
        <authorList>
            <person name="Sharma Rahul"/>
            <person name="Thines Marco"/>
        </authorList>
    </citation>
    <scope>NUCLEOTIDE SEQUENCE [LARGE SCALE GENOMIC DNA]</scope>
</reference>
<sequence length="63" mass="6941">MVLAIDRRALNNAESYPVQPFLFFGVGTSGSQKQNTLMYPHQVSSRGATLPSRVSLLSWKDDG</sequence>
<name>A0A0P1B0D4_PLAHL</name>